<dbReference type="AlphaFoldDB" id="A0A0C9Z039"/>
<dbReference type="HOGENOM" id="CLU_204937_0_0_1"/>
<name>A0A0C9Z039_9AGAM</name>
<reference evidence="1 2" key="1">
    <citation type="submission" date="2014-04" db="EMBL/GenBank/DDBJ databases">
        <authorList>
            <consortium name="DOE Joint Genome Institute"/>
            <person name="Kuo A."/>
            <person name="Kohler A."/>
            <person name="Costa M.D."/>
            <person name="Nagy L.G."/>
            <person name="Floudas D."/>
            <person name="Copeland A."/>
            <person name="Barry K.W."/>
            <person name="Cichocki N."/>
            <person name="Veneault-Fourrey C."/>
            <person name="LaButti K."/>
            <person name="Lindquist E.A."/>
            <person name="Lipzen A."/>
            <person name="Lundell T."/>
            <person name="Morin E."/>
            <person name="Murat C."/>
            <person name="Sun H."/>
            <person name="Tunlid A."/>
            <person name="Henrissat B."/>
            <person name="Grigoriev I.V."/>
            <person name="Hibbett D.S."/>
            <person name="Martin F."/>
            <person name="Nordberg H.P."/>
            <person name="Cantor M.N."/>
            <person name="Hua S.X."/>
        </authorList>
    </citation>
    <scope>NUCLEOTIDE SEQUENCE [LARGE SCALE GENOMIC DNA]</scope>
    <source>
        <strain evidence="1 2">441</strain>
    </source>
</reference>
<dbReference type="STRING" id="765257.A0A0C9Z039"/>
<dbReference type="Proteomes" id="UP000054018">
    <property type="component" value="Unassembled WGS sequence"/>
</dbReference>
<keyword evidence="2" id="KW-1185">Reference proteome</keyword>
<sequence>ENSFAETLGPLGWDIFMMFTVDLLHKFELGVFKSVFKHLLRLLHAINPDTINILNAQY</sequence>
<feature type="non-terminal residue" evidence="1">
    <location>
        <position position="1"/>
    </location>
</feature>
<dbReference type="OrthoDB" id="3269417at2759"/>
<reference evidence="2" key="2">
    <citation type="submission" date="2015-01" db="EMBL/GenBank/DDBJ databases">
        <title>Evolutionary Origins and Diversification of the Mycorrhizal Mutualists.</title>
        <authorList>
            <consortium name="DOE Joint Genome Institute"/>
            <consortium name="Mycorrhizal Genomics Consortium"/>
            <person name="Kohler A."/>
            <person name="Kuo A."/>
            <person name="Nagy L.G."/>
            <person name="Floudas D."/>
            <person name="Copeland A."/>
            <person name="Barry K.W."/>
            <person name="Cichocki N."/>
            <person name="Veneault-Fourrey C."/>
            <person name="LaButti K."/>
            <person name="Lindquist E.A."/>
            <person name="Lipzen A."/>
            <person name="Lundell T."/>
            <person name="Morin E."/>
            <person name="Murat C."/>
            <person name="Riley R."/>
            <person name="Ohm R."/>
            <person name="Sun H."/>
            <person name="Tunlid A."/>
            <person name="Henrissat B."/>
            <person name="Grigoriev I.V."/>
            <person name="Hibbett D.S."/>
            <person name="Martin F."/>
        </authorList>
    </citation>
    <scope>NUCLEOTIDE SEQUENCE [LARGE SCALE GENOMIC DNA]</scope>
    <source>
        <strain evidence="2">441</strain>
    </source>
</reference>
<feature type="non-terminal residue" evidence="1">
    <location>
        <position position="58"/>
    </location>
</feature>
<evidence type="ECO:0000313" key="2">
    <source>
        <dbReference type="Proteomes" id="UP000054018"/>
    </source>
</evidence>
<protein>
    <submittedName>
        <fullName evidence="1">Uncharacterized protein</fullName>
    </submittedName>
</protein>
<proteinExistence type="predicted"/>
<organism evidence="1 2">
    <name type="scientific">Pisolithus microcarpus 441</name>
    <dbReference type="NCBI Taxonomy" id="765257"/>
    <lineage>
        <taxon>Eukaryota</taxon>
        <taxon>Fungi</taxon>
        <taxon>Dikarya</taxon>
        <taxon>Basidiomycota</taxon>
        <taxon>Agaricomycotina</taxon>
        <taxon>Agaricomycetes</taxon>
        <taxon>Agaricomycetidae</taxon>
        <taxon>Boletales</taxon>
        <taxon>Sclerodermatineae</taxon>
        <taxon>Pisolithaceae</taxon>
        <taxon>Pisolithus</taxon>
    </lineage>
</organism>
<gene>
    <name evidence="1" type="ORF">PISMIDRAFT_70558</name>
</gene>
<dbReference type="EMBL" id="KN833998">
    <property type="protein sequence ID" value="KIK13408.1"/>
    <property type="molecule type" value="Genomic_DNA"/>
</dbReference>
<evidence type="ECO:0000313" key="1">
    <source>
        <dbReference type="EMBL" id="KIK13408.1"/>
    </source>
</evidence>
<accession>A0A0C9Z039</accession>